<dbReference type="GeneID" id="19879019"/>
<dbReference type="HOGENOM" id="CLU_1778869_0_0_1"/>
<sequence>MENTILSKLTNKTTFINDTTLYKSTSFIQSIVLSTTNTLLVTKSTVLFPDINTLKQKERALFVTAISNLPFILNVIEQYDYLLFYKTGMSAFDMVMVRKVNDKLGKCVLFVESGLVYYDWELSVVRDTYFCMGLKFKIRGSVMVEE</sequence>
<reference evidence="2" key="1">
    <citation type="submission" date="2011-03" db="EMBL/GenBank/DDBJ databases">
        <title>The genome sequence of Vavraia culicis strain floridensis.</title>
        <authorList>
            <consortium name="The Broad Institute Genome Sequencing Platform"/>
            <person name="Cuomo C."/>
            <person name="Becnel J."/>
            <person name="Sanscrainte N."/>
            <person name="Young S.K."/>
            <person name="Zeng Q."/>
            <person name="Gargeya S."/>
            <person name="Fitzgerald M."/>
            <person name="Haas B."/>
            <person name="Abouelleil A."/>
            <person name="Alvarado L."/>
            <person name="Arachchi H.M."/>
            <person name="Berlin A."/>
            <person name="Chapman S.B."/>
            <person name="Gearin G."/>
            <person name="Goldberg J."/>
            <person name="Griggs A."/>
            <person name="Gujja S."/>
            <person name="Hansen M."/>
            <person name="Heiman D."/>
            <person name="Howarth C."/>
            <person name="Larimer J."/>
            <person name="Lui A."/>
            <person name="MacDonald P.J.P."/>
            <person name="McCowen C."/>
            <person name="Montmayeur A."/>
            <person name="Murphy C."/>
            <person name="Neiman D."/>
            <person name="Pearson M."/>
            <person name="Priest M."/>
            <person name="Roberts A."/>
            <person name="Saif S."/>
            <person name="Shea T."/>
            <person name="Sisk P."/>
            <person name="Stolte C."/>
            <person name="Sykes S."/>
            <person name="Wortman J."/>
            <person name="Nusbaum C."/>
            <person name="Birren B."/>
        </authorList>
    </citation>
    <scope>NUCLEOTIDE SEQUENCE [LARGE SCALE GENOMIC DNA]</scope>
    <source>
        <strain evidence="2">floridensis</strain>
    </source>
</reference>
<proteinExistence type="predicted"/>
<keyword evidence="2" id="KW-1185">Reference proteome</keyword>
<dbReference type="InParanoid" id="L2GUT6"/>
<dbReference type="AlphaFoldDB" id="L2GUT6"/>
<organism evidence="1 2">
    <name type="scientific">Vavraia culicis (isolate floridensis)</name>
    <name type="common">Microsporidian parasite</name>
    <dbReference type="NCBI Taxonomy" id="948595"/>
    <lineage>
        <taxon>Eukaryota</taxon>
        <taxon>Fungi</taxon>
        <taxon>Fungi incertae sedis</taxon>
        <taxon>Microsporidia</taxon>
        <taxon>Pleistophoridae</taxon>
        <taxon>Vavraia</taxon>
    </lineage>
</organism>
<name>L2GUT6_VAVCU</name>
<accession>L2GUT6</accession>
<gene>
    <name evidence="1" type="ORF">VCUG_01138</name>
</gene>
<evidence type="ECO:0000313" key="1">
    <source>
        <dbReference type="EMBL" id="ELA47369.1"/>
    </source>
</evidence>
<dbReference type="Proteomes" id="UP000011081">
    <property type="component" value="Unassembled WGS sequence"/>
</dbReference>
<protein>
    <submittedName>
        <fullName evidence="1">Uncharacterized protein</fullName>
    </submittedName>
</protein>
<evidence type="ECO:0000313" key="2">
    <source>
        <dbReference type="Proteomes" id="UP000011081"/>
    </source>
</evidence>
<dbReference type="EMBL" id="GL877419">
    <property type="protein sequence ID" value="ELA47369.1"/>
    <property type="molecule type" value="Genomic_DNA"/>
</dbReference>
<dbReference type="VEuPathDB" id="MicrosporidiaDB:VCUG_01138"/>
<dbReference type="RefSeq" id="XP_008074159.1">
    <property type="nucleotide sequence ID" value="XM_008075968.1"/>
</dbReference>